<sequence>MRQPGSSWRHQGPAEEVLPSSSALVMAGRCDAGSCGLRLPSSARQSTGFPQGGAVPVPADAALWCAWCITSSETLSIISTFLSQITNVVRCSQITLTPVNLRYSEPALLSTALKMAHKGPITKSSGSFSCAEDRVFGMTAWTQGRRTAIVGSAHGRAQRRRHFRMRPPLPRICPSQRDRRSRKDEALLQQSSAVQIIGDCTGTDKTGGDCIGVAPLACPRHDEVPTVRRGCMGTGAHESVQAHEGAPALRRQNSSSKVTWHRGMERTYTVAVDGGLLLLARVRRPWHEEFTTTSPRVFGAVTSVALATPFVLLPA</sequence>
<organism evidence="1 2">
    <name type="scientific">Hyalomma asiaticum</name>
    <name type="common">Tick</name>
    <dbReference type="NCBI Taxonomy" id="266040"/>
    <lineage>
        <taxon>Eukaryota</taxon>
        <taxon>Metazoa</taxon>
        <taxon>Ecdysozoa</taxon>
        <taxon>Arthropoda</taxon>
        <taxon>Chelicerata</taxon>
        <taxon>Arachnida</taxon>
        <taxon>Acari</taxon>
        <taxon>Parasitiformes</taxon>
        <taxon>Ixodida</taxon>
        <taxon>Ixodoidea</taxon>
        <taxon>Ixodidae</taxon>
        <taxon>Hyalomminae</taxon>
        <taxon>Hyalomma</taxon>
    </lineage>
</organism>
<proteinExistence type="predicted"/>
<keyword evidence="2" id="KW-1185">Reference proteome</keyword>
<evidence type="ECO:0000313" key="1">
    <source>
        <dbReference type="EMBL" id="KAH6940095.1"/>
    </source>
</evidence>
<comment type="caution">
    <text evidence="1">The sequence shown here is derived from an EMBL/GenBank/DDBJ whole genome shotgun (WGS) entry which is preliminary data.</text>
</comment>
<gene>
    <name evidence="1" type="ORF">HPB50_024715</name>
</gene>
<name>A0ACB7SZR1_HYAAI</name>
<reference evidence="1" key="1">
    <citation type="submission" date="2020-05" db="EMBL/GenBank/DDBJ databases">
        <title>Large-scale comparative analyses of tick genomes elucidate their genetic diversity and vector capacities.</title>
        <authorList>
            <person name="Jia N."/>
            <person name="Wang J."/>
            <person name="Shi W."/>
            <person name="Du L."/>
            <person name="Sun Y."/>
            <person name="Zhan W."/>
            <person name="Jiang J."/>
            <person name="Wang Q."/>
            <person name="Zhang B."/>
            <person name="Ji P."/>
            <person name="Sakyi L.B."/>
            <person name="Cui X."/>
            <person name="Yuan T."/>
            <person name="Jiang B."/>
            <person name="Yang W."/>
            <person name="Lam T.T.-Y."/>
            <person name="Chang Q."/>
            <person name="Ding S."/>
            <person name="Wang X."/>
            <person name="Zhu J."/>
            <person name="Ruan X."/>
            <person name="Zhao L."/>
            <person name="Wei J."/>
            <person name="Que T."/>
            <person name="Du C."/>
            <person name="Cheng J."/>
            <person name="Dai P."/>
            <person name="Han X."/>
            <person name="Huang E."/>
            <person name="Gao Y."/>
            <person name="Liu J."/>
            <person name="Shao H."/>
            <person name="Ye R."/>
            <person name="Li L."/>
            <person name="Wei W."/>
            <person name="Wang X."/>
            <person name="Wang C."/>
            <person name="Yang T."/>
            <person name="Huo Q."/>
            <person name="Li W."/>
            <person name="Guo W."/>
            <person name="Chen H."/>
            <person name="Zhou L."/>
            <person name="Ni X."/>
            <person name="Tian J."/>
            <person name="Zhou Y."/>
            <person name="Sheng Y."/>
            <person name="Liu T."/>
            <person name="Pan Y."/>
            <person name="Xia L."/>
            <person name="Li J."/>
            <person name="Zhao F."/>
            <person name="Cao W."/>
        </authorList>
    </citation>
    <scope>NUCLEOTIDE SEQUENCE</scope>
    <source>
        <strain evidence="1">Hyas-2018</strain>
    </source>
</reference>
<dbReference type="EMBL" id="CM023482">
    <property type="protein sequence ID" value="KAH6940095.1"/>
    <property type="molecule type" value="Genomic_DNA"/>
</dbReference>
<accession>A0ACB7SZR1</accession>
<evidence type="ECO:0000313" key="2">
    <source>
        <dbReference type="Proteomes" id="UP000821845"/>
    </source>
</evidence>
<protein>
    <submittedName>
        <fullName evidence="1">Uncharacterized protein</fullName>
    </submittedName>
</protein>
<dbReference type="Proteomes" id="UP000821845">
    <property type="component" value="Chromosome 2"/>
</dbReference>